<organism evidence="2 3">
    <name type="scientific">Lithohypha guttulata</name>
    <dbReference type="NCBI Taxonomy" id="1690604"/>
    <lineage>
        <taxon>Eukaryota</taxon>
        <taxon>Fungi</taxon>
        <taxon>Dikarya</taxon>
        <taxon>Ascomycota</taxon>
        <taxon>Pezizomycotina</taxon>
        <taxon>Eurotiomycetes</taxon>
        <taxon>Chaetothyriomycetidae</taxon>
        <taxon>Chaetothyriales</taxon>
        <taxon>Trichomeriaceae</taxon>
        <taxon>Lithohypha</taxon>
    </lineage>
</organism>
<evidence type="ECO:0000256" key="1">
    <source>
        <dbReference type="SAM" id="MobiDB-lite"/>
    </source>
</evidence>
<dbReference type="InterPro" id="IPR009959">
    <property type="entry name" value="Cyclase_SnoaL-like"/>
</dbReference>
<sequence>MGSVQETAPALPQPKYSNITTGISLLNPLSRRGHGPGMIVLVHEDDINNSHDPTILHDGIPMPTLKWAEEGYVVAEVRQQAWHDGKDPLAAAIDAIIECDACDQKQSIGLVAYSPQLWNQVTPFLPSHPQIVGTVIYSDTSSTDTLSASPVPSIRHLAGPPASKSPLPRTDALTAYSYASATSFSFATPRTHGYHYANEAVSHTRNLSFLKKLMNGPYFDLEAIWDEHTYYEFEARDVPKTMSTMVQEPYVNHIPTMTGGIGRTPLSDFYQHHFVHNNPADTELELISRTVGIDRVVDEFIYKFTHGMAIDWLLPGVPPTYKWIEIPFTAVVNVRGDRLYHEHIAWDQCTVLRQAGLMPEYLPWPEGYKVEGREGQRLEYKVPTAGVETARKMRDKNCVGSNGMFEFGIRQVQ</sequence>
<accession>A0ABR0KPQ5</accession>
<keyword evidence="3" id="KW-1185">Reference proteome</keyword>
<evidence type="ECO:0000313" key="2">
    <source>
        <dbReference type="EMBL" id="KAK5102138.1"/>
    </source>
</evidence>
<gene>
    <name evidence="2" type="ORF">LTR24_000369</name>
</gene>
<dbReference type="Gene3D" id="3.10.450.50">
    <property type="match status" value="1"/>
</dbReference>
<evidence type="ECO:0008006" key="4">
    <source>
        <dbReference type="Google" id="ProtNLM"/>
    </source>
</evidence>
<dbReference type="EMBL" id="JAVRRG010000003">
    <property type="protein sequence ID" value="KAK5102138.1"/>
    <property type="molecule type" value="Genomic_DNA"/>
</dbReference>
<dbReference type="PANTHER" id="PTHR38436:SF3">
    <property type="entry name" value="CARBOXYMETHYLENEBUTENOLIDASE-RELATED"/>
    <property type="match status" value="1"/>
</dbReference>
<feature type="region of interest" description="Disordered" evidence="1">
    <location>
        <begin position="147"/>
        <end position="166"/>
    </location>
</feature>
<dbReference type="Proteomes" id="UP001345013">
    <property type="component" value="Unassembled WGS sequence"/>
</dbReference>
<dbReference type="InterPro" id="IPR032710">
    <property type="entry name" value="NTF2-like_dom_sf"/>
</dbReference>
<proteinExistence type="predicted"/>
<comment type="caution">
    <text evidence="2">The sequence shown here is derived from an EMBL/GenBank/DDBJ whole genome shotgun (WGS) entry which is preliminary data.</text>
</comment>
<dbReference type="SUPFAM" id="SSF54427">
    <property type="entry name" value="NTF2-like"/>
    <property type="match status" value="1"/>
</dbReference>
<evidence type="ECO:0000313" key="3">
    <source>
        <dbReference type="Proteomes" id="UP001345013"/>
    </source>
</evidence>
<name>A0ABR0KPQ5_9EURO</name>
<reference evidence="2 3" key="1">
    <citation type="submission" date="2023-08" db="EMBL/GenBank/DDBJ databases">
        <title>Black Yeasts Isolated from many extreme environments.</title>
        <authorList>
            <person name="Coleine C."/>
            <person name="Stajich J.E."/>
            <person name="Selbmann L."/>
        </authorList>
    </citation>
    <scope>NUCLEOTIDE SEQUENCE [LARGE SCALE GENOMIC DNA]</scope>
    <source>
        <strain evidence="2 3">CCFEE 5885</strain>
    </source>
</reference>
<protein>
    <recommendedName>
        <fullName evidence="4">Carboxymethylenebutenolidase</fullName>
    </recommendedName>
</protein>
<dbReference type="PANTHER" id="PTHR38436">
    <property type="entry name" value="POLYKETIDE CYCLASE SNOAL-LIKE DOMAIN"/>
    <property type="match status" value="1"/>
</dbReference>